<proteinExistence type="predicted"/>
<feature type="region of interest" description="Disordered" evidence="1">
    <location>
        <begin position="88"/>
        <end position="118"/>
    </location>
</feature>
<reference evidence="2 3" key="1">
    <citation type="submission" date="2020-01" db="EMBL/GenBank/DDBJ databases">
        <title>Honey bees harbor a diverse gut virome engaging in nested strain-level interactions with the microbiota.</title>
        <authorList>
            <person name="Bonilla-Rosso G."/>
            <person name="Steiner T."/>
            <person name="Wichmann F."/>
            <person name="Bexkens E."/>
            <person name="Engel P."/>
        </authorList>
    </citation>
    <scope>NUCLEOTIDE SEQUENCE [LARGE SCALE GENOMIC DNA]</scope>
</reference>
<evidence type="ECO:0000313" key="3">
    <source>
        <dbReference type="Proteomes" id="UP000501444"/>
    </source>
</evidence>
<feature type="compositionally biased region" description="Basic and acidic residues" evidence="1">
    <location>
        <begin position="11"/>
        <end position="21"/>
    </location>
</feature>
<sequence length="129" mass="13956">MADETEDDDKDTGTPEGKPDTPQDDLGDDKVSAERENNDNDGQKEDDDSPESNDQEADLRNQVKNLSDIVNQQAGVIEELRKSVASIMDADGKAETGQDDDNDSGNGAPSQDDDSGKIKTIEQLFGLEK</sequence>
<feature type="compositionally biased region" description="Acidic residues" evidence="1">
    <location>
        <begin position="1"/>
        <end position="10"/>
    </location>
</feature>
<gene>
    <name evidence="2" type="ORF">BAAZ0010002c01_00014</name>
</gene>
<keyword evidence="3" id="KW-1185">Reference proteome</keyword>
<feature type="region of interest" description="Disordered" evidence="1">
    <location>
        <begin position="1"/>
        <end position="62"/>
    </location>
</feature>
<dbReference type="Proteomes" id="UP000501444">
    <property type="component" value="Segment"/>
</dbReference>
<name>A0A6G6XZC6_9CAUD</name>
<feature type="compositionally biased region" description="Basic and acidic residues" evidence="1">
    <location>
        <begin position="28"/>
        <end position="43"/>
    </location>
</feature>
<evidence type="ECO:0000256" key="1">
    <source>
        <dbReference type="SAM" id="MobiDB-lite"/>
    </source>
</evidence>
<dbReference type="EMBL" id="MT006233">
    <property type="protein sequence ID" value="QIG78022.1"/>
    <property type="molecule type" value="Genomic_DNA"/>
</dbReference>
<organism evidence="2 3">
    <name type="scientific">Bifidobacterium phage BadAztec1</name>
    <dbReference type="NCBI Taxonomy" id="2713243"/>
    <lineage>
        <taxon>Viruses</taxon>
        <taxon>Duplodnaviria</taxon>
        <taxon>Heunggongvirae</taxon>
        <taxon>Uroviricota</taxon>
        <taxon>Caudoviricetes</taxon>
        <taxon>Badaztecvirus</taxon>
        <taxon>Badaztecvirus badaztec1</taxon>
    </lineage>
</organism>
<protein>
    <submittedName>
        <fullName evidence="2">Uncharacterized protein</fullName>
    </submittedName>
</protein>
<accession>A0A6G6XZC6</accession>
<evidence type="ECO:0000313" key="2">
    <source>
        <dbReference type="EMBL" id="QIG78022.1"/>
    </source>
</evidence>
<feature type="compositionally biased region" description="Acidic residues" evidence="1">
    <location>
        <begin position="44"/>
        <end position="56"/>
    </location>
</feature>